<dbReference type="Proteomes" id="UP001501436">
    <property type="component" value="Unassembled WGS sequence"/>
</dbReference>
<dbReference type="EMBL" id="BAABJI010000001">
    <property type="protein sequence ID" value="GAA4905441.1"/>
    <property type="molecule type" value="Genomic_DNA"/>
</dbReference>
<name>A0ABP9FU17_9SPHI</name>
<organism evidence="1 2">
    <name type="scientific">Mucilaginibacter defluvii</name>
    <dbReference type="NCBI Taxonomy" id="1196019"/>
    <lineage>
        <taxon>Bacteria</taxon>
        <taxon>Pseudomonadati</taxon>
        <taxon>Bacteroidota</taxon>
        <taxon>Sphingobacteriia</taxon>
        <taxon>Sphingobacteriales</taxon>
        <taxon>Sphingobacteriaceae</taxon>
        <taxon>Mucilaginibacter</taxon>
    </lineage>
</organism>
<reference evidence="2" key="1">
    <citation type="journal article" date="2019" name="Int. J. Syst. Evol. Microbiol.">
        <title>The Global Catalogue of Microorganisms (GCM) 10K type strain sequencing project: providing services to taxonomists for standard genome sequencing and annotation.</title>
        <authorList>
            <consortium name="The Broad Institute Genomics Platform"/>
            <consortium name="The Broad Institute Genome Sequencing Center for Infectious Disease"/>
            <person name="Wu L."/>
            <person name="Ma J."/>
        </authorList>
    </citation>
    <scope>NUCLEOTIDE SEQUENCE [LARGE SCALE GENOMIC DNA]</scope>
    <source>
        <strain evidence="2">JCM 18283</strain>
    </source>
</reference>
<comment type="caution">
    <text evidence="1">The sequence shown here is derived from an EMBL/GenBank/DDBJ whole genome shotgun (WGS) entry which is preliminary data.</text>
</comment>
<protein>
    <recommendedName>
        <fullName evidence="3">WG repeat protein</fullName>
    </recommendedName>
</protein>
<evidence type="ECO:0000313" key="2">
    <source>
        <dbReference type="Proteomes" id="UP001501436"/>
    </source>
</evidence>
<dbReference type="Pfam" id="PF14903">
    <property type="entry name" value="WG_beta_rep"/>
    <property type="match status" value="1"/>
</dbReference>
<gene>
    <name evidence="1" type="ORF">GCM10023313_05130</name>
</gene>
<dbReference type="InterPro" id="IPR032774">
    <property type="entry name" value="WG_beta_rep"/>
</dbReference>
<keyword evidence="2" id="KW-1185">Reference proteome</keyword>
<proteinExistence type="predicted"/>
<evidence type="ECO:0008006" key="3">
    <source>
        <dbReference type="Google" id="ProtNLM"/>
    </source>
</evidence>
<accession>A0ABP9FU17</accession>
<evidence type="ECO:0000313" key="1">
    <source>
        <dbReference type="EMBL" id="GAA4905441.1"/>
    </source>
</evidence>
<sequence length="333" mass="38080">MIGFKDSAGKVRIAPKFSGLTSGGKFNNIIAVTESTNSKWSSYYLTKSGKRVGKEQLYVFDNTPDCESEGFIRFRDSATHKVGMFNANGDVAIPAEYNNLTPVANGLIIAQSGGTFDASRIDEHNQYPWTGGKEVLINRHNKLLINDFKYDEDLNLYSLIILKKPSNDSLRESFKAVNGEYYSFINFDREFKSWLKDSLLNNLTPGNLLKLCDDSVYNWGNSEQWEKKIKEEFIDHKFSVIRPLLLNLNNPACKYQVFTDSLNPFIFDYNSKAFEKYFDDCGAALYRKYPLKKIVITYHINGDIQQDHFDFLRTDEGYKLIAVSLRSNAINSN</sequence>